<gene>
    <name evidence="3" type="ORF">HDG69_001622</name>
</gene>
<comment type="caution">
    <text evidence="3">The sequence shown here is derived from an EMBL/GenBank/DDBJ whole genome shotgun (WGS) entry which is preliminary data.</text>
</comment>
<evidence type="ECO:0000256" key="1">
    <source>
        <dbReference type="SAM" id="MobiDB-lite"/>
    </source>
</evidence>
<keyword evidence="2" id="KW-1133">Transmembrane helix</keyword>
<dbReference type="RefSeq" id="WP_216645433.1">
    <property type="nucleotide sequence ID" value="NZ_BAAAML010000014.1"/>
</dbReference>
<dbReference type="Proteomes" id="UP000757540">
    <property type="component" value="Unassembled WGS sequence"/>
</dbReference>
<evidence type="ECO:0008006" key="5">
    <source>
        <dbReference type="Google" id="ProtNLM"/>
    </source>
</evidence>
<sequence>MTTSTPGPAPEPTTYPGPPTDPHPAPGPPSDPRRSPAGRALLVVGLVLGGLLVAWGALHLVDRALSSTTTTREDYDAAASLELVTDGEIDVRAEDGATGVDVEVVARRGLVAPSYAVDEVDGGLVLTHRCPSWAWFSWVCSGELRAVVPPDTDVVARASNGDVRASGLDGGAELRSANGAVFAAVIGGDLVARSSNGDVVVHDVAGDLEARSANGALELARVGGRVTATTGNGGVQVSDAGGFVTARSSNGSVSVTTAGGDVEARTANGRVDVAGAAGDVLARSSNGAVTVIGDGEPVALTIGTSNGRETVEGLTDPGAPRTVEIRSSNGDVAYLAP</sequence>
<organism evidence="3 4">
    <name type="scientific">Isoptericola halotolerans</name>
    <dbReference type="NCBI Taxonomy" id="300560"/>
    <lineage>
        <taxon>Bacteria</taxon>
        <taxon>Bacillati</taxon>
        <taxon>Actinomycetota</taxon>
        <taxon>Actinomycetes</taxon>
        <taxon>Micrococcales</taxon>
        <taxon>Promicromonosporaceae</taxon>
        <taxon>Isoptericola</taxon>
    </lineage>
</organism>
<keyword evidence="2" id="KW-0812">Transmembrane</keyword>
<evidence type="ECO:0000256" key="2">
    <source>
        <dbReference type="SAM" id="Phobius"/>
    </source>
</evidence>
<proteinExistence type="predicted"/>
<dbReference type="EMBL" id="JABEZU010000002">
    <property type="protein sequence ID" value="NOV97047.1"/>
    <property type="molecule type" value="Genomic_DNA"/>
</dbReference>
<feature type="region of interest" description="Disordered" evidence="1">
    <location>
        <begin position="1"/>
        <end position="36"/>
    </location>
</feature>
<keyword evidence="2" id="KW-0472">Membrane</keyword>
<feature type="compositionally biased region" description="Pro residues" evidence="1">
    <location>
        <begin position="7"/>
        <end position="30"/>
    </location>
</feature>
<reference evidence="3 4" key="1">
    <citation type="submission" date="2020-05" db="EMBL/GenBank/DDBJ databases">
        <title>Genomic Encyclopedia of Type Strains, Phase III (KMG-III): the genomes of soil and plant-associated and newly described type strains.</title>
        <authorList>
            <person name="Whitman W."/>
        </authorList>
    </citation>
    <scope>NUCLEOTIDE SEQUENCE [LARGE SCALE GENOMIC DNA]</scope>
    <source>
        <strain evidence="3 4">KCTC 19046</strain>
    </source>
</reference>
<keyword evidence="4" id="KW-1185">Reference proteome</keyword>
<evidence type="ECO:0000313" key="4">
    <source>
        <dbReference type="Proteomes" id="UP000757540"/>
    </source>
</evidence>
<protein>
    <recommendedName>
        <fullName evidence="5">Adhesin domain-containing protein</fullName>
    </recommendedName>
</protein>
<name>A0ABX2A2G4_9MICO</name>
<feature type="transmembrane region" description="Helical" evidence="2">
    <location>
        <begin position="40"/>
        <end position="61"/>
    </location>
</feature>
<evidence type="ECO:0000313" key="3">
    <source>
        <dbReference type="EMBL" id="NOV97047.1"/>
    </source>
</evidence>
<accession>A0ABX2A2G4</accession>